<organism evidence="2 3">
    <name type="scientific">Dinothrombium tinctorium</name>
    <dbReference type="NCBI Taxonomy" id="1965070"/>
    <lineage>
        <taxon>Eukaryota</taxon>
        <taxon>Metazoa</taxon>
        <taxon>Ecdysozoa</taxon>
        <taxon>Arthropoda</taxon>
        <taxon>Chelicerata</taxon>
        <taxon>Arachnida</taxon>
        <taxon>Acari</taxon>
        <taxon>Acariformes</taxon>
        <taxon>Trombidiformes</taxon>
        <taxon>Prostigmata</taxon>
        <taxon>Anystina</taxon>
        <taxon>Parasitengona</taxon>
        <taxon>Trombidioidea</taxon>
        <taxon>Trombidiidae</taxon>
        <taxon>Dinothrombium</taxon>
    </lineage>
</organism>
<feature type="non-terminal residue" evidence="2">
    <location>
        <position position="1"/>
    </location>
</feature>
<evidence type="ECO:0000259" key="1">
    <source>
        <dbReference type="Pfam" id="PF01498"/>
    </source>
</evidence>
<feature type="non-terminal residue" evidence="2">
    <location>
        <position position="183"/>
    </location>
</feature>
<keyword evidence="3" id="KW-1185">Reference proteome</keyword>
<accession>A0A443Q717</accession>
<name>A0A443Q717_9ACAR</name>
<sequence>LKSGHFGKKSDAFSKLNKSRLIEKAKQNPFLTASDLKERLQLSWSKRYIRKILHKNGLKGRRAAKKFSEVHQYGRYLFAESMIQNDETFWRKVIIKEWINCTGFPELEKMNTITWPVKGSEVSPIENVWALMVKKLNNSLPKNAQELWGNVFKTWCEISKDTKYFMDLYNSIPNRIKTSLCKQ</sequence>
<evidence type="ECO:0000313" key="3">
    <source>
        <dbReference type="Proteomes" id="UP000285301"/>
    </source>
</evidence>
<gene>
    <name evidence="2" type="ORF">B4U79_10216</name>
</gene>
<dbReference type="Proteomes" id="UP000285301">
    <property type="component" value="Unassembled WGS sequence"/>
</dbReference>
<protein>
    <recommendedName>
        <fullName evidence="1">Transposase Tc1-like domain-containing protein</fullName>
    </recommendedName>
</protein>
<dbReference type="Gene3D" id="3.30.420.10">
    <property type="entry name" value="Ribonuclease H-like superfamily/Ribonuclease H"/>
    <property type="match status" value="1"/>
</dbReference>
<proteinExistence type="predicted"/>
<dbReference type="Pfam" id="PF01498">
    <property type="entry name" value="HTH_Tnp_Tc3_2"/>
    <property type="match status" value="1"/>
</dbReference>
<dbReference type="GO" id="GO:0003677">
    <property type="term" value="F:DNA binding"/>
    <property type="evidence" value="ECO:0007669"/>
    <property type="project" value="InterPro"/>
</dbReference>
<evidence type="ECO:0000313" key="2">
    <source>
        <dbReference type="EMBL" id="RWR98811.1"/>
    </source>
</evidence>
<dbReference type="InterPro" id="IPR036397">
    <property type="entry name" value="RNaseH_sf"/>
</dbReference>
<feature type="domain" description="Transposase Tc1-like" evidence="1">
    <location>
        <begin position="18"/>
        <end position="80"/>
    </location>
</feature>
<comment type="caution">
    <text evidence="2">The sequence shown here is derived from an EMBL/GenBank/DDBJ whole genome shotgun (WGS) entry which is preliminary data.</text>
</comment>
<dbReference type="GO" id="GO:0006313">
    <property type="term" value="P:DNA transposition"/>
    <property type="evidence" value="ECO:0007669"/>
    <property type="project" value="InterPro"/>
</dbReference>
<dbReference type="InterPro" id="IPR002492">
    <property type="entry name" value="Transposase_Tc1-like"/>
</dbReference>
<dbReference type="GO" id="GO:0015074">
    <property type="term" value="P:DNA integration"/>
    <property type="evidence" value="ECO:0007669"/>
    <property type="project" value="InterPro"/>
</dbReference>
<dbReference type="EMBL" id="NCKU01018717">
    <property type="protein sequence ID" value="RWR98811.1"/>
    <property type="molecule type" value="Genomic_DNA"/>
</dbReference>
<reference evidence="2 3" key="1">
    <citation type="journal article" date="2018" name="Gigascience">
        <title>Genomes of trombidid mites reveal novel predicted allergens and laterally-transferred genes associated with secondary metabolism.</title>
        <authorList>
            <person name="Dong X."/>
            <person name="Chaisiri K."/>
            <person name="Xia D."/>
            <person name="Armstrong S.D."/>
            <person name="Fang Y."/>
            <person name="Donnelly M.J."/>
            <person name="Kadowaki T."/>
            <person name="McGarry J.W."/>
            <person name="Darby A.C."/>
            <person name="Makepeace B.L."/>
        </authorList>
    </citation>
    <scope>NUCLEOTIDE SEQUENCE [LARGE SCALE GENOMIC DNA]</scope>
    <source>
        <strain evidence="2">UoL-WK</strain>
    </source>
</reference>
<dbReference type="AlphaFoldDB" id="A0A443Q717"/>